<proteinExistence type="predicted"/>
<evidence type="ECO:0000256" key="1">
    <source>
        <dbReference type="SAM" id="Phobius"/>
    </source>
</evidence>
<feature type="transmembrane region" description="Helical" evidence="1">
    <location>
        <begin position="38"/>
        <end position="60"/>
    </location>
</feature>
<organism evidence="2 3">
    <name type="scientific">Levilactobacillus acidifarinae DSM 19394 = JCM 15949</name>
    <dbReference type="NCBI Taxonomy" id="1423715"/>
    <lineage>
        <taxon>Bacteria</taxon>
        <taxon>Bacillati</taxon>
        <taxon>Bacillota</taxon>
        <taxon>Bacilli</taxon>
        <taxon>Lactobacillales</taxon>
        <taxon>Lactobacillaceae</taxon>
        <taxon>Levilactobacillus</taxon>
    </lineage>
</organism>
<evidence type="ECO:0000313" key="3">
    <source>
        <dbReference type="Proteomes" id="UP000051955"/>
    </source>
</evidence>
<feature type="transmembrane region" description="Helical" evidence="1">
    <location>
        <begin position="7"/>
        <end position="26"/>
    </location>
</feature>
<keyword evidence="1" id="KW-0472">Membrane</keyword>
<dbReference type="EMBL" id="AZDV01000006">
    <property type="protein sequence ID" value="KRK95689.1"/>
    <property type="molecule type" value="Genomic_DNA"/>
</dbReference>
<keyword evidence="3" id="KW-1185">Reference proteome</keyword>
<comment type="caution">
    <text evidence="2">The sequence shown here is derived from an EMBL/GenBank/DDBJ whole genome shotgun (WGS) entry which is preliminary data.</text>
</comment>
<name>A0A0R1LSC7_9LACO</name>
<protein>
    <submittedName>
        <fullName evidence="2">Uncharacterized protein</fullName>
    </submittedName>
</protein>
<accession>A0A0R1LSC7</accession>
<sequence>MKAKLSALCLTIFYANLIGLFAHFMTNLITDRWSGIALALRLLLIIAMGLSVVGTVRHFLKLITPNRA</sequence>
<gene>
    <name evidence="2" type="ORF">FD25_GL000104</name>
</gene>
<evidence type="ECO:0000313" key="2">
    <source>
        <dbReference type="EMBL" id="KRK95689.1"/>
    </source>
</evidence>
<dbReference type="Proteomes" id="UP000051955">
    <property type="component" value="Unassembled WGS sequence"/>
</dbReference>
<dbReference type="AlphaFoldDB" id="A0A0R1LSC7"/>
<dbReference type="PATRIC" id="fig|1423715.3.peg.107"/>
<dbReference type="RefSeq" id="WP_057802041.1">
    <property type="nucleotide sequence ID" value="NZ_AZDV01000006.1"/>
</dbReference>
<dbReference type="OrthoDB" id="9910141at2"/>
<reference evidence="2 3" key="1">
    <citation type="journal article" date="2015" name="Genome Announc.">
        <title>Expanding the biotechnology potential of lactobacilli through comparative genomics of 213 strains and associated genera.</title>
        <authorList>
            <person name="Sun Z."/>
            <person name="Harris H.M."/>
            <person name="McCann A."/>
            <person name="Guo C."/>
            <person name="Argimon S."/>
            <person name="Zhang W."/>
            <person name="Yang X."/>
            <person name="Jeffery I.B."/>
            <person name="Cooney J.C."/>
            <person name="Kagawa T.F."/>
            <person name="Liu W."/>
            <person name="Song Y."/>
            <person name="Salvetti E."/>
            <person name="Wrobel A."/>
            <person name="Rasinkangas P."/>
            <person name="Parkhill J."/>
            <person name="Rea M.C."/>
            <person name="O'Sullivan O."/>
            <person name="Ritari J."/>
            <person name="Douillard F.P."/>
            <person name="Paul Ross R."/>
            <person name="Yang R."/>
            <person name="Briner A.E."/>
            <person name="Felis G.E."/>
            <person name="de Vos W.M."/>
            <person name="Barrangou R."/>
            <person name="Klaenhammer T.R."/>
            <person name="Caufield P.W."/>
            <person name="Cui Y."/>
            <person name="Zhang H."/>
            <person name="O'Toole P.W."/>
        </authorList>
    </citation>
    <scope>NUCLEOTIDE SEQUENCE [LARGE SCALE GENOMIC DNA]</scope>
    <source>
        <strain evidence="2 3">DSM 19394</strain>
    </source>
</reference>
<keyword evidence="1" id="KW-1133">Transmembrane helix</keyword>
<keyword evidence="1" id="KW-0812">Transmembrane</keyword>